<dbReference type="Gene3D" id="3.40.50.1820">
    <property type="entry name" value="alpha/beta hydrolase"/>
    <property type="match status" value="1"/>
</dbReference>
<keyword evidence="4" id="KW-1185">Reference proteome</keyword>
<comment type="caution">
    <text evidence="3">The sequence shown here is derived from an EMBL/GenBank/DDBJ whole genome shotgun (WGS) entry which is preliminary data.</text>
</comment>
<dbReference type="Proteomes" id="UP000319499">
    <property type="component" value="Unassembled WGS sequence"/>
</dbReference>
<dbReference type="PANTHER" id="PTHR46118:SF4">
    <property type="entry name" value="PROTEIN ABHD11"/>
    <property type="match status" value="1"/>
</dbReference>
<dbReference type="GO" id="GO:0016787">
    <property type="term" value="F:hydrolase activity"/>
    <property type="evidence" value="ECO:0007669"/>
    <property type="project" value="UniProtKB-KW"/>
</dbReference>
<keyword evidence="1 3" id="KW-0378">Hydrolase</keyword>
<dbReference type="EMBL" id="SELH01000011">
    <property type="protein sequence ID" value="TWP30707.1"/>
    <property type="molecule type" value="Genomic_DNA"/>
</dbReference>
<dbReference type="OrthoDB" id="9808398at2"/>
<dbReference type="RefSeq" id="WP_146291415.1">
    <property type="nucleotide sequence ID" value="NZ_SELH01000011.1"/>
</dbReference>
<evidence type="ECO:0000313" key="3">
    <source>
        <dbReference type="EMBL" id="TWP30707.1"/>
    </source>
</evidence>
<dbReference type="InterPro" id="IPR000073">
    <property type="entry name" value="AB_hydrolase_1"/>
</dbReference>
<feature type="domain" description="AB hydrolase-1" evidence="2">
    <location>
        <begin position="17"/>
        <end position="246"/>
    </location>
</feature>
<reference evidence="3 4" key="1">
    <citation type="submission" date="2019-02" db="EMBL/GenBank/DDBJ databases">
        <title>Apibacter muscae sp. nov.: a novel member of the house fly microbiota.</title>
        <authorList>
            <person name="Park R."/>
        </authorList>
    </citation>
    <scope>NUCLEOTIDE SEQUENCE [LARGE SCALE GENOMIC DNA]</scope>
    <source>
        <strain evidence="3 4">AL1</strain>
    </source>
</reference>
<dbReference type="Pfam" id="PF00561">
    <property type="entry name" value="Abhydrolase_1"/>
    <property type="match status" value="1"/>
</dbReference>
<evidence type="ECO:0000313" key="4">
    <source>
        <dbReference type="Proteomes" id="UP000319499"/>
    </source>
</evidence>
<proteinExistence type="predicted"/>
<dbReference type="AlphaFoldDB" id="A0A563DKK4"/>
<protein>
    <submittedName>
        <fullName evidence="3">Alpha/beta fold hydrolase</fullName>
    </submittedName>
</protein>
<gene>
    <name evidence="3" type="ORF">ETU09_01515</name>
</gene>
<evidence type="ECO:0000259" key="2">
    <source>
        <dbReference type="Pfam" id="PF00561"/>
    </source>
</evidence>
<dbReference type="PANTHER" id="PTHR46118">
    <property type="entry name" value="PROTEIN ABHD11"/>
    <property type="match status" value="1"/>
</dbReference>
<organism evidence="3 4">
    <name type="scientific">Apibacter muscae</name>
    <dbReference type="NCBI Taxonomy" id="2509004"/>
    <lineage>
        <taxon>Bacteria</taxon>
        <taxon>Pseudomonadati</taxon>
        <taxon>Bacteroidota</taxon>
        <taxon>Flavobacteriia</taxon>
        <taxon>Flavobacteriales</taxon>
        <taxon>Weeksellaceae</taxon>
        <taxon>Apibacter</taxon>
    </lineage>
</organism>
<sequence length="259" mass="29817">MNKQILHSKIYENKNKPSLLIFHGLFGLLDNWGSLGKKFGENYDTHLIDLRNHGKSFHSDEMSYESMVEDIADYIDFYNLNKPILLGHSLGGRAVMSFSIEKPDLVHKLIVVDMAPKAYEPHHVKIFEALNTIDFSNVRDRKDVENMLSKEIDNKAIVQFLVKNVYRKDDNSFDFRFNLKGLEKNYIHIISKAIETGIFLGSSLFISGEKSNYILEDDKIEIIKQFPNSEFISISNAGHWVQAENPTDFYNSVVSFIES</sequence>
<evidence type="ECO:0000256" key="1">
    <source>
        <dbReference type="ARBA" id="ARBA00022801"/>
    </source>
</evidence>
<dbReference type="InterPro" id="IPR029058">
    <property type="entry name" value="AB_hydrolase_fold"/>
</dbReference>
<name>A0A563DKK4_9FLAO</name>
<accession>A0A563DKK4</accession>
<dbReference type="SUPFAM" id="SSF53474">
    <property type="entry name" value="alpha/beta-Hydrolases"/>
    <property type="match status" value="1"/>
</dbReference>